<keyword evidence="4" id="KW-0862">Zinc</keyword>
<protein>
    <submittedName>
        <fullName evidence="6">2548_t:CDS:1</fullName>
    </submittedName>
</protein>
<sequence>YCQIKVTNEDGSEEPCNHQYGLTTGTGNLKAHLRQAHRILPPENNKNNSLNKIVSNQTSLHDFVNKRIPLPLSKQDKIASRVLAWIVDDLQLFNAITNNYFQNMILECEPRFEFPCHDKLKEKLMQSVLFAEQQLKDLMQTTMDSFSFTIDLWSQVHQPYIGVTIHWISPEFSLYQALLTIQKFDYPHTGDRIEDFCQQLFVQWGIYGKLFGASTDNTLSMVKAMDQLGIEHIGCTAHRIQLALGDGFGIAEVDNLINKARTLNSHISGKDKYRKQLRRLQAELDPQHLINPLSSNTRTRWSSTYNLLKNLLFLRNAIMHLADNLQQSVNRQERQDGMKILELLLSVDKWNSLDELAQLLLPFAQATGYIRGSQYPTLGMMIPTIIKLSRHLQDFYPRITSAVVKACCIKINESMLSRWSEPSPNSLVASFLDPRFKKMNFITSSKKIETITYLCTSFSIQEQSTST</sequence>
<dbReference type="GO" id="GO:0008270">
    <property type="term" value="F:zinc ion binding"/>
    <property type="evidence" value="ECO:0007669"/>
    <property type="project" value="UniProtKB-KW"/>
</dbReference>
<evidence type="ECO:0000256" key="1">
    <source>
        <dbReference type="ARBA" id="ARBA00004123"/>
    </source>
</evidence>
<keyword evidence="3" id="KW-0863">Zinc-finger</keyword>
<evidence type="ECO:0000256" key="2">
    <source>
        <dbReference type="ARBA" id="ARBA00022723"/>
    </source>
</evidence>
<accession>A0A9N9J9F6</accession>
<dbReference type="GO" id="GO:0005634">
    <property type="term" value="C:nucleus"/>
    <property type="evidence" value="ECO:0007669"/>
    <property type="project" value="UniProtKB-SubCell"/>
</dbReference>
<reference evidence="6" key="1">
    <citation type="submission" date="2021-06" db="EMBL/GenBank/DDBJ databases">
        <authorList>
            <person name="Kallberg Y."/>
            <person name="Tangrot J."/>
            <person name="Rosling A."/>
        </authorList>
    </citation>
    <scope>NUCLEOTIDE SEQUENCE</scope>
    <source>
        <strain evidence="6">IN212</strain>
    </source>
</reference>
<keyword evidence="2" id="KW-0479">Metal-binding</keyword>
<gene>
    <name evidence="6" type="ORF">RFULGI_LOCUS14648</name>
</gene>
<dbReference type="PANTHER" id="PTHR46481:SF10">
    <property type="entry name" value="ZINC FINGER BED DOMAIN-CONTAINING PROTEIN 39"/>
    <property type="match status" value="1"/>
</dbReference>
<organism evidence="6 7">
    <name type="scientific">Racocetra fulgida</name>
    <dbReference type="NCBI Taxonomy" id="60492"/>
    <lineage>
        <taxon>Eukaryota</taxon>
        <taxon>Fungi</taxon>
        <taxon>Fungi incertae sedis</taxon>
        <taxon>Mucoromycota</taxon>
        <taxon>Glomeromycotina</taxon>
        <taxon>Glomeromycetes</taxon>
        <taxon>Diversisporales</taxon>
        <taxon>Gigasporaceae</taxon>
        <taxon>Racocetra</taxon>
    </lineage>
</organism>
<proteinExistence type="predicted"/>
<evidence type="ECO:0000313" key="6">
    <source>
        <dbReference type="EMBL" id="CAG8765521.1"/>
    </source>
</evidence>
<dbReference type="InterPro" id="IPR012337">
    <property type="entry name" value="RNaseH-like_sf"/>
</dbReference>
<comment type="subcellular location">
    <subcellularLocation>
        <location evidence="1">Nucleus</location>
    </subcellularLocation>
</comment>
<dbReference type="PANTHER" id="PTHR46481">
    <property type="entry name" value="ZINC FINGER BED DOMAIN-CONTAINING PROTEIN 4"/>
    <property type="match status" value="1"/>
</dbReference>
<keyword evidence="7" id="KW-1185">Reference proteome</keyword>
<evidence type="ECO:0000256" key="4">
    <source>
        <dbReference type="ARBA" id="ARBA00022833"/>
    </source>
</evidence>
<evidence type="ECO:0000256" key="3">
    <source>
        <dbReference type="ARBA" id="ARBA00022771"/>
    </source>
</evidence>
<comment type="caution">
    <text evidence="6">The sequence shown here is derived from an EMBL/GenBank/DDBJ whole genome shotgun (WGS) entry which is preliminary data.</text>
</comment>
<dbReference type="Proteomes" id="UP000789396">
    <property type="component" value="Unassembled WGS sequence"/>
</dbReference>
<dbReference type="OrthoDB" id="2368854at2759"/>
<keyword evidence="5" id="KW-0539">Nucleus</keyword>
<evidence type="ECO:0000256" key="5">
    <source>
        <dbReference type="ARBA" id="ARBA00023242"/>
    </source>
</evidence>
<dbReference type="EMBL" id="CAJVPZ010043351">
    <property type="protein sequence ID" value="CAG8765521.1"/>
    <property type="molecule type" value="Genomic_DNA"/>
</dbReference>
<feature type="non-terminal residue" evidence="6">
    <location>
        <position position="467"/>
    </location>
</feature>
<dbReference type="AlphaFoldDB" id="A0A9N9J9F6"/>
<name>A0A9N9J9F6_9GLOM</name>
<dbReference type="SUPFAM" id="SSF53098">
    <property type="entry name" value="Ribonuclease H-like"/>
    <property type="match status" value="1"/>
</dbReference>
<dbReference type="InterPro" id="IPR052035">
    <property type="entry name" value="ZnF_BED_domain_contain"/>
</dbReference>
<evidence type="ECO:0000313" key="7">
    <source>
        <dbReference type="Proteomes" id="UP000789396"/>
    </source>
</evidence>